<dbReference type="GO" id="GO:0005634">
    <property type="term" value="C:nucleus"/>
    <property type="evidence" value="ECO:0007669"/>
    <property type="project" value="UniProtKB-SubCell"/>
</dbReference>
<evidence type="ECO:0000313" key="6">
    <source>
        <dbReference type="Proteomes" id="UP000007110"/>
    </source>
</evidence>
<evidence type="ECO:0000256" key="1">
    <source>
        <dbReference type="ARBA" id="ARBA00004123"/>
    </source>
</evidence>
<keyword evidence="6" id="KW-1185">Reference proteome</keyword>
<proteinExistence type="inferred from homology"/>
<reference evidence="5" key="2">
    <citation type="submission" date="2021-01" db="UniProtKB">
        <authorList>
            <consortium name="EnsemblMetazoa"/>
        </authorList>
    </citation>
    <scope>IDENTIFICATION</scope>
</reference>
<organism evidence="5 6">
    <name type="scientific">Strongylocentrotus purpuratus</name>
    <name type="common">Purple sea urchin</name>
    <dbReference type="NCBI Taxonomy" id="7668"/>
    <lineage>
        <taxon>Eukaryota</taxon>
        <taxon>Metazoa</taxon>
        <taxon>Echinodermata</taxon>
        <taxon>Eleutherozoa</taxon>
        <taxon>Echinozoa</taxon>
        <taxon>Echinoidea</taxon>
        <taxon>Euechinoidea</taxon>
        <taxon>Echinacea</taxon>
        <taxon>Camarodonta</taxon>
        <taxon>Echinidea</taxon>
        <taxon>Strongylocentrotidae</taxon>
        <taxon>Strongylocentrotus</taxon>
    </lineage>
</organism>
<dbReference type="OrthoDB" id="10061064at2759"/>
<keyword evidence="3" id="KW-0539">Nucleus</keyword>
<feature type="region of interest" description="Disordered" evidence="4">
    <location>
        <begin position="82"/>
        <end position="123"/>
    </location>
</feature>
<sequence length="351" mass="39712">MFPGRLNNNSRPEVLRELPVSSIDSNANIGRTTRSGNSIVITMSPERPPRIPITAMGGEGPFCSPVQYLYATGRTRRRLQLYPNLDRPVSPTFDDFKPQLASTPGPSSPCRSSPRSSPRKRNITQTSDYYSHLGSAEESILQESVSWLRRAKKARKERRESALDLVKRLRALSVDQLATVIGDLIKQHPDLEEDLQDLVPEPDISSCEEEVCELLHNIYRAMPRSRLSSSRGAYSYRQVRLHIIKFKKECIQHGRHFVKCKAWDAAIRYVLVAWQQVHKLPVWECPAHNRLRTTSYLGLAGVCVEALRKGAFSLQTLQEFRPKIEAMVSSAPEMAACLQRLDIMTETTSEA</sequence>
<dbReference type="InterPro" id="IPR013868">
    <property type="entry name" value="Cut8/Sts1_fam"/>
</dbReference>
<comment type="subcellular location">
    <subcellularLocation>
        <location evidence="1">Nucleus</location>
    </subcellularLocation>
</comment>
<dbReference type="GO" id="GO:0031144">
    <property type="term" value="P:proteasome localization"/>
    <property type="evidence" value="ECO:0000318"/>
    <property type="project" value="GO_Central"/>
</dbReference>
<dbReference type="PANTHER" id="PTHR28032:SF1">
    <property type="entry name" value="FI02826P"/>
    <property type="match status" value="1"/>
</dbReference>
<evidence type="ECO:0000256" key="2">
    <source>
        <dbReference type="ARBA" id="ARBA00006199"/>
    </source>
</evidence>
<dbReference type="GO" id="GO:0070628">
    <property type="term" value="F:proteasome binding"/>
    <property type="evidence" value="ECO:0000318"/>
    <property type="project" value="GO_Central"/>
</dbReference>
<dbReference type="GeneID" id="588120"/>
<dbReference type="Pfam" id="PF08559">
    <property type="entry name" value="Cut8"/>
    <property type="match status" value="1"/>
</dbReference>
<evidence type="ECO:0000256" key="4">
    <source>
        <dbReference type="SAM" id="MobiDB-lite"/>
    </source>
</evidence>
<reference evidence="6" key="1">
    <citation type="submission" date="2015-02" db="EMBL/GenBank/DDBJ databases">
        <title>Genome sequencing for Strongylocentrotus purpuratus.</title>
        <authorList>
            <person name="Murali S."/>
            <person name="Liu Y."/>
            <person name="Vee V."/>
            <person name="English A."/>
            <person name="Wang M."/>
            <person name="Skinner E."/>
            <person name="Han Y."/>
            <person name="Muzny D.M."/>
            <person name="Worley K.C."/>
            <person name="Gibbs R.A."/>
        </authorList>
    </citation>
    <scope>NUCLEOTIDE SEQUENCE</scope>
</reference>
<evidence type="ECO:0000313" key="5">
    <source>
        <dbReference type="EnsemblMetazoa" id="XP_011660675"/>
    </source>
</evidence>
<dbReference type="Proteomes" id="UP000007110">
    <property type="component" value="Unassembled WGS sequence"/>
</dbReference>
<name>A0A7M7HDM5_STRPU</name>
<dbReference type="RefSeq" id="XP_011660675.2">
    <property type="nucleotide sequence ID" value="XM_011662373.2"/>
</dbReference>
<dbReference type="FunFam" id="1.20.58.1590:FF:000002">
    <property type="entry name" value="Uncharacterized protein, isoform A"/>
    <property type="match status" value="1"/>
</dbReference>
<dbReference type="GO" id="GO:0071630">
    <property type="term" value="P:nuclear protein quality control by the ubiquitin-proteasome system"/>
    <property type="evidence" value="ECO:0000318"/>
    <property type="project" value="GO_Central"/>
</dbReference>
<dbReference type="KEGG" id="spu:588120"/>
<protein>
    <submittedName>
        <fullName evidence="5">Uncharacterized protein</fullName>
    </submittedName>
</protein>
<dbReference type="InParanoid" id="A0A7M7HDM5"/>
<dbReference type="EnsemblMetazoa" id="XM_011662373">
    <property type="protein sequence ID" value="XP_011660675"/>
    <property type="gene ID" value="LOC588120"/>
</dbReference>
<dbReference type="OMA" id="KQQLWPG"/>
<dbReference type="PANTHER" id="PTHR28032">
    <property type="entry name" value="FI02826P"/>
    <property type="match status" value="1"/>
</dbReference>
<dbReference type="InterPro" id="IPR038422">
    <property type="entry name" value="Cut8/Sts1_sf"/>
</dbReference>
<dbReference type="AlphaFoldDB" id="A0A7M7HDM5"/>
<feature type="compositionally biased region" description="Low complexity" evidence="4">
    <location>
        <begin position="102"/>
        <end position="116"/>
    </location>
</feature>
<evidence type="ECO:0000256" key="3">
    <source>
        <dbReference type="ARBA" id="ARBA00023242"/>
    </source>
</evidence>
<accession>A0A7M7HDM5</accession>
<comment type="similarity">
    <text evidence="2">Belongs to the cut8/STS1 family.</text>
</comment>
<dbReference type="Gene3D" id="1.20.58.1590">
    <property type="entry name" value="Tethering factor for nuclear proteasome Cut8/Sts1"/>
    <property type="match status" value="1"/>
</dbReference>